<reference evidence="2 3" key="1">
    <citation type="submission" date="2024-06" db="EMBL/GenBank/DDBJ databases">
        <title>Genomic Encyclopedia of Type Strains, Phase IV (KMG-IV): sequencing the most valuable type-strain genomes for metagenomic binning, comparative biology and taxonomic classification.</title>
        <authorList>
            <person name="Goeker M."/>
        </authorList>
    </citation>
    <scope>NUCLEOTIDE SEQUENCE [LARGE SCALE GENOMIC DNA]</scope>
    <source>
        <strain evidence="2 3">DSM 29492</strain>
    </source>
</reference>
<gene>
    <name evidence="2" type="ORF">ABID24_001200</name>
</gene>
<evidence type="ECO:0000313" key="2">
    <source>
        <dbReference type="EMBL" id="MET3749965.1"/>
    </source>
</evidence>
<evidence type="ECO:0000313" key="3">
    <source>
        <dbReference type="Proteomes" id="UP001549106"/>
    </source>
</evidence>
<sequence length="349" mass="41232">MEVKKNMEAEITIPFQEEYEKLKLLISQGVFELVLPETDKGDIRLVYLMNDAVESFLIFRQAKLTGTYEPDFEGELRADLEKRGNQYILIVHQENSVFTVFFRDLDLETHLFNYGKTGHFWVKEYEYLRQLEYRIAILRDKREYLGKEFCTEEEEKLSYLAEFPPLNFCCYPAVSEKYIVPSYPKWKVSEKALNEMMKLAQEAGDHSLIRWLKVYSYVPGRVIARKIACMLHRTKHTELVDLIDRKLAQAAAVYQDRQFVTEKKEQHSFSTDGKEGGLQEEEATEQTKIRNIQERAEARKRELECSGKKVEMLKEEPFLYAKDSVEYKVHLMIWKTEGRNRKVDVETIN</sequence>
<dbReference type="EMBL" id="JBEPMJ010000006">
    <property type="protein sequence ID" value="MET3749965.1"/>
    <property type="molecule type" value="Genomic_DNA"/>
</dbReference>
<feature type="region of interest" description="Disordered" evidence="1">
    <location>
        <begin position="264"/>
        <end position="287"/>
    </location>
</feature>
<dbReference type="Proteomes" id="UP001549106">
    <property type="component" value="Unassembled WGS sequence"/>
</dbReference>
<accession>A0ABV2M0H9</accession>
<comment type="caution">
    <text evidence="2">The sequence shown here is derived from an EMBL/GenBank/DDBJ whole genome shotgun (WGS) entry which is preliminary data.</text>
</comment>
<evidence type="ECO:0000256" key="1">
    <source>
        <dbReference type="SAM" id="MobiDB-lite"/>
    </source>
</evidence>
<dbReference type="Pfam" id="PF12994">
    <property type="entry name" value="DUF3878"/>
    <property type="match status" value="1"/>
</dbReference>
<dbReference type="InterPro" id="IPR024538">
    <property type="entry name" value="DUF3878"/>
</dbReference>
<proteinExistence type="predicted"/>
<feature type="compositionally biased region" description="Basic and acidic residues" evidence="1">
    <location>
        <begin position="264"/>
        <end position="277"/>
    </location>
</feature>
<dbReference type="RefSeq" id="WP_257464267.1">
    <property type="nucleotide sequence ID" value="NZ_JANJZT010000006.1"/>
</dbReference>
<name>A0ABV2M0H9_9FIRM</name>
<keyword evidence="3" id="KW-1185">Reference proteome</keyword>
<protein>
    <submittedName>
        <fullName evidence="2">Uncharacterized protein</fullName>
    </submittedName>
</protein>
<organism evidence="2 3">
    <name type="scientific">Blautia caecimuris</name>
    <dbReference type="NCBI Taxonomy" id="1796615"/>
    <lineage>
        <taxon>Bacteria</taxon>
        <taxon>Bacillati</taxon>
        <taxon>Bacillota</taxon>
        <taxon>Clostridia</taxon>
        <taxon>Lachnospirales</taxon>
        <taxon>Lachnospiraceae</taxon>
        <taxon>Blautia</taxon>
    </lineage>
</organism>